<keyword evidence="3" id="KW-1185">Reference proteome</keyword>
<dbReference type="PROSITE" id="PS51186">
    <property type="entry name" value="GNAT"/>
    <property type="match status" value="1"/>
</dbReference>
<dbReference type="CDD" id="cd04301">
    <property type="entry name" value="NAT_SF"/>
    <property type="match status" value="1"/>
</dbReference>
<proteinExistence type="predicted"/>
<dbReference type="SUPFAM" id="SSF55729">
    <property type="entry name" value="Acyl-CoA N-acyltransferases (Nat)"/>
    <property type="match status" value="1"/>
</dbReference>
<dbReference type="GO" id="GO:0016747">
    <property type="term" value="F:acyltransferase activity, transferring groups other than amino-acyl groups"/>
    <property type="evidence" value="ECO:0007669"/>
    <property type="project" value="InterPro"/>
</dbReference>
<reference evidence="2" key="1">
    <citation type="journal article" date="2021" name="IMA Fungus">
        <title>Genomic characterization of three marine fungi, including Emericellopsis atlantica sp. nov. with signatures of a generalist lifestyle and marine biomass degradation.</title>
        <authorList>
            <person name="Hagestad O.C."/>
            <person name="Hou L."/>
            <person name="Andersen J.H."/>
            <person name="Hansen E.H."/>
            <person name="Altermark B."/>
            <person name="Li C."/>
            <person name="Kuhnert E."/>
            <person name="Cox R.J."/>
            <person name="Crous P.W."/>
            <person name="Spatafora J.W."/>
            <person name="Lail K."/>
            <person name="Amirebrahimi M."/>
            <person name="Lipzen A."/>
            <person name="Pangilinan J."/>
            <person name="Andreopoulos W."/>
            <person name="Hayes R.D."/>
            <person name="Ng V."/>
            <person name="Grigoriev I.V."/>
            <person name="Jackson S.A."/>
            <person name="Sutton T.D.S."/>
            <person name="Dobson A.D.W."/>
            <person name="Rama T."/>
        </authorList>
    </citation>
    <scope>NUCLEOTIDE SEQUENCE</scope>
    <source>
        <strain evidence="2">TS7</strain>
    </source>
</reference>
<sequence length="238" mass="27264">MPEPSLDFVTWDPESTGHINRLTTQREHCGWHSSKVGSEWRDAQLRGVICIYWLALSEDEPWREEYNSRHREAYPDECDTLADTSRSIFGKPTQPSQTPFFPIGHIALYKDDPSIPPDVLDLPSDHFLWIKTLYISHALQGLGIGGSAMKHAELVSASEPLNVRYLLLDTLCEEDQLHEELAVAYFGQVPKFSNESWYTKKGYRSIGLLANIYNVPDINGKMWPLRTTVMRKDLCPRD</sequence>
<protein>
    <recommendedName>
        <fullName evidence="1">N-acetyltransferase domain-containing protein</fullName>
    </recommendedName>
</protein>
<dbReference type="RefSeq" id="XP_046115332.1">
    <property type="nucleotide sequence ID" value="XM_046258730.1"/>
</dbReference>
<dbReference type="AlphaFoldDB" id="A0A9P7ZFZ3"/>
<dbReference type="InterPro" id="IPR016181">
    <property type="entry name" value="Acyl_CoA_acyltransferase"/>
</dbReference>
<dbReference type="Gene3D" id="3.40.630.30">
    <property type="match status" value="1"/>
</dbReference>
<dbReference type="GeneID" id="70289633"/>
<name>A0A9P7ZFZ3_9HYPO</name>
<gene>
    <name evidence="2" type="ORF">F5Z01DRAFT_279643</name>
</gene>
<feature type="domain" description="N-acetyltransferase" evidence="1">
    <location>
        <begin position="68"/>
        <end position="235"/>
    </location>
</feature>
<comment type="caution">
    <text evidence="2">The sequence shown here is derived from an EMBL/GenBank/DDBJ whole genome shotgun (WGS) entry which is preliminary data.</text>
</comment>
<dbReference type="EMBL" id="MU251268">
    <property type="protein sequence ID" value="KAG9251408.1"/>
    <property type="molecule type" value="Genomic_DNA"/>
</dbReference>
<evidence type="ECO:0000313" key="2">
    <source>
        <dbReference type="EMBL" id="KAG9251408.1"/>
    </source>
</evidence>
<dbReference type="InterPro" id="IPR000182">
    <property type="entry name" value="GNAT_dom"/>
</dbReference>
<accession>A0A9P7ZFZ3</accession>
<dbReference type="Proteomes" id="UP000887229">
    <property type="component" value="Unassembled WGS sequence"/>
</dbReference>
<dbReference type="Pfam" id="PF00583">
    <property type="entry name" value="Acetyltransf_1"/>
    <property type="match status" value="1"/>
</dbReference>
<evidence type="ECO:0000313" key="3">
    <source>
        <dbReference type="Proteomes" id="UP000887229"/>
    </source>
</evidence>
<dbReference type="OrthoDB" id="2326446at2759"/>
<evidence type="ECO:0000259" key="1">
    <source>
        <dbReference type="PROSITE" id="PS51186"/>
    </source>
</evidence>
<organism evidence="2 3">
    <name type="scientific">Emericellopsis atlantica</name>
    <dbReference type="NCBI Taxonomy" id="2614577"/>
    <lineage>
        <taxon>Eukaryota</taxon>
        <taxon>Fungi</taxon>
        <taxon>Dikarya</taxon>
        <taxon>Ascomycota</taxon>
        <taxon>Pezizomycotina</taxon>
        <taxon>Sordariomycetes</taxon>
        <taxon>Hypocreomycetidae</taxon>
        <taxon>Hypocreales</taxon>
        <taxon>Bionectriaceae</taxon>
        <taxon>Emericellopsis</taxon>
    </lineage>
</organism>